<evidence type="ECO:0000256" key="3">
    <source>
        <dbReference type="ARBA" id="ARBA00022813"/>
    </source>
</evidence>
<reference evidence="11 12" key="1">
    <citation type="submission" date="2024-09" db="EMBL/GenBank/DDBJ databases">
        <authorList>
            <person name="Sun Q."/>
            <person name="Mori K."/>
        </authorList>
    </citation>
    <scope>NUCLEOTIDE SEQUENCE [LARGE SCALE GENOMIC DNA]</scope>
    <source>
        <strain evidence="11 12">CCM 7228</strain>
    </source>
</reference>
<feature type="active site" description="Proton donor; for catalytic activity" evidence="10">
    <location>
        <position position="85"/>
    </location>
</feature>
<dbReference type="HAMAP" id="MF_00464">
    <property type="entry name" value="AdoMetDC_1"/>
    <property type="match status" value="1"/>
</dbReference>
<gene>
    <name evidence="11" type="primary">speD</name>
    <name evidence="10" type="synonym">speH</name>
    <name evidence="11" type="ORF">ACFFIX_08025</name>
</gene>
<dbReference type="InterPro" id="IPR003826">
    <property type="entry name" value="AdoMetDC_fam_prok"/>
</dbReference>
<comment type="PTM">
    <text evidence="10">Is synthesized initially as an inactive proenzyme. Formation of the active enzyme involves a self-maturation process in which the active site pyruvoyl group is generated from an internal serine residue via an autocatalytic post-translational modification. Two non-identical subunits are generated from the proenzyme in this reaction, and the pyruvate is formed at the N-terminus of the alpha chain, which is derived from the carboxyl end of the proenzyme. The post-translation cleavage follows an unusual pathway, termed non-hydrolytic serinolysis, in which the side chain hydroxyl group of the serine supplies its oxygen atom to form the C-terminus of the beta chain, while the remainder of the serine residue undergoes an oxidative deamination to produce ammonia and the pyruvoyl group blocking the N-terminus of the alpha chain.</text>
</comment>
<keyword evidence="8 10" id="KW-0704">Schiff base</keyword>
<keyword evidence="3 10" id="KW-0068">Autocatalytic cleavage</keyword>
<keyword evidence="5 10" id="KW-0620">Polyamine biosynthesis</keyword>
<dbReference type="InterPro" id="IPR017716">
    <property type="entry name" value="S-AdoMet_deCOase_pro-enz"/>
</dbReference>
<dbReference type="RefSeq" id="WP_378932324.1">
    <property type="nucleotide sequence ID" value="NZ_JBHLVO010000004.1"/>
</dbReference>
<comment type="subunit">
    <text evidence="10">Heterotetramer of two alpha and two beta chains arranged as a dimer of alpha/beta heterodimers.</text>
</comment>
<feature type="active site" description="Schiff-base intermediate with substrate; via pyruvic acid" evidence="10">
    <location>
        <position position="65"/>
    </location>
</feature>
<keyword evidence="1 10" id="KW-0949">S-adenosyl-L-methionine</keyword>
<dbReference type="Pfam" id="PF02675">
    <property type="entry name" value="AdoMet_dc"/>
    <property type="match status" value="1"/>
</dbReference>
<dbReference type="PANTHER" id="PTHR33866:SF2">
    <property type="entry name" value="S-ADENOSYLMETHIONINE DECARBOXYLASE PROENZYME"/>
    <property type="match status" value="1"/>
</dbReference>
<dbReference type="Proteomes" id="UP001589854">
    <property type="component" value="Unassembled WGS sequence"/>
</dbReference>
<organism evidence="11 12">
    <name type="scientific">Metabacillus herbersteinensis</name>
    <dbReference type="NCBI Taxonomy" id="283816"/>
    <lineage>
        <taxon>Bacteria</taxon>
        <taxon>Bacillati</taxon>
        <taxon>Bacillota</taxon>
        <taxon>Bacilli</taxon>
        <taxon>Bacillales</taxon>
        <taxon>Bacillaceae</taxon>
        <taxon>Metabacillus</taxon>
    </lineage>
</organism>
<dbReference type="EMBL" id="JBHLVO010000004">
    <property type="protein sequence ID" value="MFC0271400.1"/>
    <property type="molecule type" value="Genomic_DNA"/>
</dbReference>
<comment type="similarity">
    <text evidence="10">Belongs to the prokaryotic AdoMetDC family. Type 1 subfamily.</text>
</comment>
<evidence type="ECO:0000256" key="2">
    <source>
        <dbReference type="ARBA" id="ARBA00022793"/>
    </source>
</evidence>
<evidence type="ECO:0000256" key="9">
    <source>
        <dbReference type="ARBA" id="ARBA00023317"/>
    </source>
</evidence>
<evidence type="ECO:0000256" key="4">
    <source>
        <dbReference type="ARBA" id="ARBA00023066"/>
    </source>
</evidence>
<keyword evidence="4 10" id="KW-0745">Spermidine biosynthesis</keyword>
<accession>A0ABV6GCK4</accession>
<comment type="cofactor">
    <cofactor evidence="10">
        <name>pyruvate</name>
        <dbReference type="ChEBI" id="CHEBI:15361"/>
    </cofactor>
    <text evidence="10">Binds 1 pyruvoyl group covalently per subunit.</text>
</comment>
<dbReference type="InterPro" id="IPR016067">
    <property type="entry name" value="S-AdoMet_deCO2ase_core"/>
</dbReference>
<feature type="active site" description="Proton acceptor; for processing activity" evidence="10">
    <location>
        <position position="70"/>
    </location>
</feature>
<comment type="pathway">
    <text evidence="10">Amine and polyamine biosynthesis; S-adenosylmethioninamine biosynthesis; S-adenosylmethioninamine from S-adenosyl-L-methionine: step 1/1.</text>
</comment>
<comment type="function">
    <text evidence="10">Catalyzes the decarboxylation of S-adenosylmethionine to S-adenosylmethioninamine (dcAdoMet), the propylamine donor required for the synthesis of the polyamines spermine and spermidine from the diamine putrescine.</text>
</comment>
<feature type="modified residue" description="Pyruvic acid (Ser); by autocatalysis" evidence="10">
    <location>
        <position position="65"/>
    </location>
</feature>
<evidence type="ECO:0000313" key="12">
    <source>
        <dbReference type="Proteomes" id="UP001589854"/>
    </source>
</evidence>
<name>A0ABV6GCK4_9BACI</name>
<evidence type="ECO:0000256" key="5">
    <source>
        <dbReference type="ARBA" id="ARBA00023115"/>
    </source>
</evidence>
<dbReference type="PANTHER" id="PTHR33866">
    <property type="entry name" value="S-ADENOSYLMETHIONINE DECARBOXYLASE PROENZYME"/>
    <property type="match status" value="1"/>
</dbReference>
<protein>
    <recommendedName>
        <fullName evidence="10">S-adenosylmethionine decarboxylase proenzyme</fullName>
        <shortName evidence="10">AdoMetDC</shortName>
        <shortName evidence="10">SAMDC</shortName>
        <ecNumber evidence="10">4.1.1.50</ecNumber>
    </recommendedName>
    <component>
        <recommendedName>
            <fullName evidence="10">S-adenosylmethionine decarboxylase beta chain</fullName>
        </recommendedName>
    </component>
    <component>
        <recommendedName>
            <fullName evidence="10">S-adenosylmethionine decarboxylase alpha chain</fullName>
        </recommendedName>
    </component>
</protein>
<proteinExistence type="inferred from homology"/>
<evidence type="ECO:0000256" key="6">
    <source>
        <dbReference type="ARBA" id="ARBA00023145"/>
    </source>
</evidence>
<comment type="catalytic activity">
    <reaction evidence="10">
        <text>S-adenosyl-L-methionine + H(+) = S-adenosyl 3-(methylsulfanyl)propylamine + CO2</text>
        <dbReference type="Rhea" id="RHEA:15981"/>
        <dbReference type="ChEBI" id="CHEBI:15378"/>
        <dbReference type="ChEBI" id="CHEBI:16526"/>
        <dbReference type="ChEBI" id="CHEBI:57443"/>
        <dbReference type="ChEBI" id="CHEBI:59789"/>
        <dbReference type="EC" id="4.1.1.50"/>
    </reaction>
</comment>
<keyword evidence="12" id="KW-1185">Reference proteome</keyword>
<dbReference type="EC" id="4.1.1.50" evidence="10"/>
<evidence type="ECO:0000256" key="1">
    <source>
        <dbReference type="ARBA" id="ARBA00022691"/>
    </source>
</evidence>
<sequence>MEYKTFGRHVLADVWGVEFNRINDIEFLKEHMYKAAKKSGATILAIEYKTFDPYGASVFILLSESHLSIHTYPEKGFAAIDGYTCGENIDPEDAINYLLTIFEPEKIFISKIIRGTGELKIVTNSQLNNNSED</sequence>
<evidence type="ECO:0000256" key="10">
    <source>
        <dbReference type="HAMAP-Rule" id="MF_00464"/>
    </source>
</evidence>
<feature type="chain" id="PRO_5044936074" description="S-adenosylmethionine decarboxylase alpha chain" evidence="10">
    <location>
        <begin position="65"/>
        <end position="133"/>
    </location>
</feature>
<keyword evidence="9 10" id="KW-0670">Pyruvate</keyword>
<evidence type="ECO:0000313" key="11">
    <source>
        <dbReference type="EMBL" id="MFC0271400.1"/>
    </source>
</evidence>
<dbReference type="NCBIfam" id="TIGR03330">
    <property type="entry name" value="SAM_DCase_Bsu"/>
    <property type="match status" value="1"/>
</dbReference>
<evidence type="ECO:0000256" key="8">
    <source>
        <dbReference type="ARBA" id="ARBA00023270"/>
    </source>
</evidence>
<keyword evidence="2 10" id="KW-0210">Decarboxylase</keyword>
<feature type="chain" id="PRO_5044936075" description="S-adenosylmethionine decarboxylase beta chain" evidence="10">
    <location>
        <begin position="1"/>
        <end position="64"/>
    </location>
</feature>
<dbReference type="GO" id="GO:0004014">
    <property type="term" value="F:adenosylmethionine decarboxylase activity"/>
    <property type="evidence" value="ECO:0007669"/>
    <property type="project" value="UniProtKB-EC"/>
</dbReference>
<dbReference type="Gene3D" id="3.60.90.10">
    <property type="entry name" value="S-adenosylmethionine decarboxylase"/>
    <property type="match status" value="1"/>
</dbReference>
<keyword evidence="6 10" id="KW-0865">Zymogen</keyword>
<comment type="caution">
    <text evidence="11">The sequence shown here is derived from an EMBL/GenBank/DDBJ whole genome shotgun (WGS) entry which is preliminary data.</text>
</comment>
<keyword evidence="7 10" id="KW-0456">Lyase</keyword>
<evidence type="ECO:0000256" key="7">
    <source>
        <dbReference type="ARBA" id="ARBA00023239"/>
    </source>
</evidence>
<feature type="site" description="Cleavage (non-hydrolytic); by autolysis" evidence="10">
    <location>
        <begin position="64"/>
        <end position="65"/>
    </location>
</feature>
<dbReference type="SUPFAM" id="SSF56276">
    <property type="entry name" value="S-adenosylmethionine decarboxylase"/>
    <property type="match status" value="1"/>
</dbReference>